<dbReference type="PROSITE" id="PS00086">
    <property type="entry name" value="CYTOCHROME_P450"/>
    <property type="match status" value="1"/>
</dbReference>
<dbReference type="InterPro" id="IPR017972">
    <property type="entry name" value="Cyt_P450_CS"/>
</dbReference>
<organism evidence="2 3">
    <name type="scientific">Niveispirillum lacus</name>
    <dbReference type="NCBI Taxonomy" id="1981099"/>
    <lineage>
        <taxon>Bacteria</taxon>
        <taxon>Pseudomonadati</taxon>
        <taxon>Pseudomonadota</taxon>
        <taxon>Alphaproteobacteria</taxon>
        <taxon>Rhodospirillales</taxon>
        <taxon>Azospirillaceae</taxon>
        <taxon>Niveispirillum</taxon>
    </lineage>
</organism>
<comment type="caution">
    <text evidence="2">The sequence shown here is derived from an EMBL/GenBank/DDBJ whole genome shotgun (WGS) entry which is preliminary data.</text>
</comment>
<sequence>RPTKPVQPYGSSSLFHRDPRWWDGSDDLSIWLADRSPPSAKHAFLPFGVGPRACVGVAVSFLELQIIAATFASSFSMEAAGPDEPRPIASVTLQPDPGLALRLMPFDRLTVAA</sequence>
<comment type="similarity">
    <text evidence="1">Belongs to the cytochrome P450 family.</text>
</comment>
<dbReference type="InterPro" id="IPR036396">
    <property type="entry name" value="Cyt_P450_sf"/>
</dbReference>
<dbReference type="GO" id="GO:0020037">
    <property type="term" value="F:heme binding"/>
    <property type="evidence" value="ECO:0007669"/>
    <property type="project" value="InterPro"/>
</dbReference>
<evidence type="ECO:0000256" key="1">
    <source>
        <dbReference type="RuleBase" id="RU000461"/>
    </source>
</evidence>
<reference evidence="2 3" key="1">
    <citation type="submission" date="2017-07" db="EMBL/GenBank/DDBJ databases">
        <title>Niveispirillum cyanobacteriorum sp. nov., isolated from cyanobacterial aggregates in a eutrophic lake.</title>
        <authorList>
            <person name="Cai H."/>
        </authorList>
    </citation>
    <scope>NUCLEOTIDE SEQUENCE [LARGE SCALE GENOMIC DNA]</scope>
    <source>
        <strain evidence="3">TH1-14</strain>
    </source>
</reference>
<keyword evidence="1" id="KW-0503">Monooxygenase</keyword>
<dbReference type="RefSeq" id="WP_133065354.1">
    <property type="nucleotide sequence ID" value="NZ_NOXU01000010.1"/>
</dbReference>
<evidence type="ECO:0000313" key="2">
    <source>
        <dbReference type="EMBL" id="OYQ37787.1"/>
    </source>
</evidence>
<dbReference type="OrthoDB" id="9764248at2"/>
<dbReference type="SUPFAM" id="SSF48264">
    <property type="entry name" value="Cytochrome P450"/>
    <property type="match status" value="1"/>
</dbReference>
<name>A0A255Z8A5_9PROT</name>
<keyword evidence="1" id="KW-0479">Metal-binding</keyword>
<dbReference type="GO" id="GO:0004497">
    <property type="term" value="F:monooxygenase activity"/>
    <property type="evidence" value="ECO:0007669"/>
    <property type="project" value="UniProtKB-KW"/>
</dbReference>
<dbReference type="Proteomes" id="UP000216998">
    <property type="component" value="Unassembled WGS sequence"/>
</dbReference>
<dbReference type="AlphaFoldDB" id="A0A255Z8A5"/>
<gene>
    <name evidence="2" type="ORF">CHU95_00295</name>
</gene>
<accession>A0A255Z8A5</accession>
<evidence type="ECO:0008006" key="4">
    <source>
        <dbReference type="Google" id="ProtNLM"/>
    </source>
</evidence>
<dbReference type="EMBL" id="NOXU01000010">
    <property type="protein sequence ID" value="OYQ37787.1"/>
    <property type="molecule type" value="Genomic_DNA"/>
</dbReference>
<dbReference type="GO" id="GO:0016705">
    <property type="term" value="F:oxidoreductase activity, acting on paired donors, with incorporation or reduction of molecular oxygen"/>
    <property type="evidence" value="ECO:0007669"/>
    <property type="project" value="InterPro"/>
</dbReference>
<protein>
    <recommendedName>
        <fullName evidence="4">Cytochrome P450</fullName>
    </recommendedName>
</protein>
<keyword evidence="1" id="KW-0560">Oxidoreductase</keyword>
<dbReference type="InterPro" id="IPR001128">
    <property type="entry name" value="Cyt_P450"/>
</dbReference>
<dbReference type="Gene3D" id="1.10.630.10">
    <property type="entry name" value="Cytochrome P450"/>
    <property type="match status" value="1"/>
</dbReference>
<evidence type="ECO:0000313" key="3">
    <source>
        <dbReference type="Proteomes" id="UP000216998"/>
    </source>
</evidence>
<keyword evidence="1" id="KW-0349">Heme</keyword>
<proteinExistence type="inferred from homology"/>
<dbReference type="GO" id="GO:0005506">
    <property type="term" value="F:iron ion binding"/>
    <property type="evidence" value="ECO:0007669"/>
    <property type="project" value="InterPro"/>
</dbReference>
<keyword evidence="1" id="KW-0408">Iron</keyword>
<dbReference type="Pfam" id="PF00067">
    <property type="entry name" value="p450"/>
    <property type="match status" value="1"/>
</dbReference>
<keyword evidence="3" id="KW-1185">Reference proteome</keyword>
<feature type="non-terminal residue" evidence="2">
    <location>
        <position position="1"/>
    </location>
</feature>